<organism evidence="9 10">
    <name type="scientific">Hyaloscypha bicolor E</name>
    <dbReference type="NCBI Taxonomy" id="1095630"/>
    <lineage>
        <taxon>Eukaryota</taxon>
        <taxon>Fungi</taxon>
        <taxon>Dikarya</taxon>
        <taxon>Ascomycota</taxon>
        <taxon>Pezizomycotina</taxon>
        <taxon>Leotiomycetes</taxon>
        <taxon>Helotiales</taxon>
        <taxon>Hyaloscyphaceae</taxon>
        <taxon>Hyaloscypha</taxon>
        <taxon>Hyaloscypha bicolor</taxon>
    </lineage>
</organism>
<feature type="region of interest" description="Disordered" evidence="6">
    <location>
        <begin position="626"/>
        <end position="655"/>
    </location>
</feature>
<dbReference type="Gene3D" id="1.20.120.1900">
    <property type="entry name" value="Gamma-tubulin complex, C-terminal domain"/>
    <property type="match status" value="1"/>
</dbReference>
<feature type="domain" description="Gamma tubulin complex component C-terminal" evidence="7">
    <location>
        <begin position="337"/>
        <end position="695"/>
    </location>
</feature>
<dbReference type="PANTHER" id="PTHR19302">
    <property type="entry name" value="GAMMA TUBULIN COMPLEX PROTEIN"/>
    <property type="match status" value="1"/>
</dbReference>
<reference evidence="9 10" key="1">
    <citation type="submission" date="2016-04" db="EMBL/GenBank/DDBJ databases">
        <title>A degradative enzymes factory behind the ericoid mycorrhizal symbiosis.</title>
        <authorList>
            <consortium name="DOE Joint Genome Institute"/>
            <person name="Martino E."/>
            <person name="Morin E."/>
            <person name="Grelet G."/>
            <person name="Kuo A."/>
            <person name="Kohler A."/>
            <person name="Daghino S."/>
            <person name="Barry K."/>
            <person name="Choi C."/>
            <person name="Cichocki N."/>
            <person name="Clum A."/>
            <person name="Copeland A."/>
            <person name="Hainaut M."/>
            <person name="Haridas S."/>
            <person name="Labutti K."/>
            <person name="Lindquist E."/>
            <person name="Lipzen A."/>
            <person name="Khouja H.-R."/>
            <person name="Murat C."/>
            <person name="Ohm R."/>
            <person name="Olson A."/>
            <person name="Spatafora J."/>
            <person name="Veneault-Fourrey C."/>
            <person name="Henrissat B."/>
            <person name="Grigoriev I."/>
            <person name="Martin F."/>
            <person name="Perotto S."/>
        </authorList>
    </citation>
    <scope>NUCLEOTIDE SEQUENCE [LARGE SCALE GENOMIC DNA]</scope>
    <source>
        <strain evidence="9 10">E</strain>
    </source>
</reference>
<keyword evidence="3 5" id="KW-0493">Microtubule</keyword>
<dbReference type="InterPro" id="IPR007259">
    <property type="entry name" value="GCP"/>
</dbReference>
<dbReference type="Pfam" id="PF04130">
    <property type="entry name" value="GCP_C_terminal"/>
    <property type="match status" value="1"/>
</dbReference>
<dbReference type="GO" id="GO:0000278">
    <property type="term" value="P:mitotic cell cycle"/>
    <property type="evidence" value="ECO:0007669"/>
    <property type="project" value="TreeGrafter"/>
</dbReference>
<evidence type="ECO:0000256" key="3">
    <source>
        <dbReference type="ARBA" id="ARBA00022701"/>
    </source>
</evidence>
<comment type="subcellular location">
    <subcellularLocation>
        <location evidence="5">Cytoplasm</location>
        <location evidence="5">Cytoskeleton</location>
        <location evidence="5">Microtubule organizing center</location>
    </subcellularLocation>
</comment>
<dbReference type="InterPro" id="IPR040457">
    <property type="entry name" value="GCP_C"/>
</dbReference>
<evidence type="ECO:0000256" key="6">
    <source>
        <dbReference type="SAM" id="MobiDB-lite"/>
    </source>
</evidence>
<evidence type="ECO:0000313" key="10">
    <source>
        <dbReference type="Proteomes" id="UP000235371"/>
    </source>
</evidence>
<evidence type="ECO:0000256" key="2">
    <source>
        <dbReference type="ARBA" id="ARBA00022490"/>
    </source>
</evidence>
<accession>A0A2J6SGQ7</accession>
<dbReference type="GO" id="GO:0051011">
    <property type="term" value="F:microtubule minus-end binding"/>
    <property type="evidence" value="ECO:0007669"/>
    <property type="project" value="TreeGrafter"/>
</dbReference>
<dbReference type="AlphaFoldDB" id="A0A2J6SGQ7"/>
<evidence type="ECO:0000256" key="5">
    <source>
        <dbReference type="RuleBase" id="RU363050"/>
    </source>
</evidence>
<dbReference type="PANTHER" id="PTHR19302:SF13">
    <property type="entry name" value="GAMMA-TUBULIN COMPLEX COMPONENT 2"/>
    <property type="match status" value="1"/>
</dbReference>
<sequence>MESGSVVASHTTAPLASRMSMPPLASQAPQSLQPRPLKELSIEVQEAAILEDLLIILMGYEGQYIRFAKHYNPAVETQRLAGPGFRILPGLDPALQDLTIAMLKIATSYGAIQAFVEVQSREEFGSVSRALCAAIGKLLHNYLVLMVQLETQFLTNSAFTLHTLNLHTISAGHMMYQIHSLAHEILRRNSLLEEDRDSDPDFDDIENFLDASRPYMTMLSEWLHYGSIKDHHAEFLIREQTSIRRERLEEDYTDEYWGRRYTLRHFNIPPQLDSVKSKVLLAGKYLNVVRQCGGVDVRAVKDVPRSFDDIRFLDNIYNAYAVANESLLKLLLTNYALPARLRFLKHYFFLDRSDFFSCFLELGTAGLRKPVDNVNTSKLQSLLDLVLRQPGSVAARDPFKEDVKVEMNKISLIESLTRVVNISGMELDEAFPNPTSQSTETEKVAIGFTSLQLDYSVPFPVSLVTSRKTIWRYQALLRYLLSLPTWSHQSSSREVEIWKRSVFTLRARMLNFVQQLFYFCTSEVIEPNWQAYMEKLNGKEDENGGSKLVVSTVDELMGDHVDFLDTCLKECMLTNSKLLMIHSKLVHTCFLFANSTTGLSRGLEINDPDFSGTERPANMNKQQWARFQSEKHRRGDATASTSTSKRDETPLEKMQGVSRKHGFNFDRHLQILLDALNHYAATETVVLLGLCARLSTANQGTESSGVSRTNEEAIL</sequence>
<dbReference type="GO" id="GO:0043015">
    <property type="term" value="F:gamma-tubulin binding"/>
    <property type="evidence" value="ECO:0007669"/>
    <property type="project" value="InterPro"/>
</dbReference>
<dbReference type="GO" id="GO:0005874">
    <property type="term" value="C:microtubule"/>
    <property type="evidence" value="ECO:0007669"/>
    <property type="project" value="UniProtKB-KW"/>
</dbReference>
<evidence type="ECO:0000259" key="7">
    <source>
        <dbReference type="Pfam" id="PF04130"/>
    </source>
</evidence>
<dbReference type="Proteomes" id="UP000235371">
    <property type="component" value="Unassembled WGS sequence"/>
</dbReference>
<proteinExistence type="inferred from homology"/>
<name>A0A2J6SGQ7_9HELO</name>
<evidence type="ECO:0000256" key="1">
    <source>
        <dbReference type="ARBA" id="ARBA00010337"/>
    </source>
</evidence>
<comment type="similarity">
    <text evidence="1 5">Belongs to the TUBGCP family.</text>
</comment>
<evidence type="ECO:0000259" key="8">
    <source>
        <dbReference type="Pfam" id="PF17681"/>
    </source>
</evidence>
<gene>
    <name evidence="9" type="ORF">K444DRAFT_648796</name>
</gene>
<keyword evidence="10" id="KW-1185">Reference proteome</keyword>
<dbReference type="OrthoDB" id="2192946at2759"/>
<dbReference type="InParanoid" id="A0A2J6SGQ7"/>
<dbReference type="GO" id="GO:0051321">
    <property type="term" value="P:meiotic cell cycle"/>
    <property type="evidence" value="ECO:0007669"/>
    <property type="project" value="TreeGrafter"/>
</dbReference>
<keyword evidence="2 5" id="KW-0963">Cytoplasm</keyword>
<dbReference type="GO" id="GO:0031122">
    <property type="term" value="P:cytoplasmic microtubule organization"/>
    <property type="evidence" value="ECO:0007669"/>
    <property type="project" value="TreeGrafter"/>
</dbReference>
<dbReference type="GO" id="GO:0044732">
    <property type="term" value="C:mitotic spindle pole body"/>
    <property type="evidence" value="ECO:0007669"/>
    <property type="project" value="TreeGrafter"/>
</dbReference>
<dbReference type="GO" id="GO:0000922">
    <property type="term" value="C:spindle pole"/>
    <property type="evidence" value="ECO:0007669"/>
    <property type="project" value="InterPro"/>
</dbReference>
<dbReference type="GO" id="GO:0051225">
    <property type="term" value="P:spindle assembly"/>
    <property type="evidence" value="ECO:0007669"/>
    <property type="project" value="TreeGrafter"/>
</dbReference>
<keyword evidence="4 5" id="KW-0206">Cytoskeleton</keyword>
<dbReference type="STRING" id="1095630.A0A2J6SGQ7"/>
<feature type="domain" description="Gamma tubulin complex component protein N-terminal" evidence="8">
    <location>
        <begin position="50"/>
        <end position="333"/>
    </location>
</feature>
<dbReference type="GeneID" id="36593584"/>
<evidence type="ECO:0000256" key="4">
    <source>
        <dbReference type="ARBA" id="ARBA00023212"/>
    </source>
</evidence>
<evidence type="ECO:0000313" key="9">
    <source>
        <dbReference type="EMBL" id="PMD49948.1"/>
    </source>
</evidence>
<dbReference type="GO" id="GO:0000930">
    <property type="term" value="C:gamma-tubulin complex"/>
    <property type="evidence" value="ECO:0007669"/>
    <property type="project" value="TreeGrafter"/>
</dbReference>
<dbReference type="EMBL" id="KZ613919">
    <property type="protein sequence ID" value="PMD49948.1"/>
    <property type="molecule type" value="Genomic_DNA"/>
</dbReference>
<protein>
    <recommendedName>
        <fullName evidence="5">Spindle pole body component</fullName>
    </recommendedName>
</protein>
<dbReference type="RefSeq" id="XP_024726852.1">
    <property type="nucleotide sequence ID" value="XM_024885507.1"/>
</dbReference>
<dbReference type="InterPro" id="IPR041470">
    <property type="entry name" value="GCP_N"/>
</dbReference>
<dbReference type="GO" id="GO:0007020">
    <property type="term" value="P:microtubule nucleation"/>
    <property type="evidence" value="ECO:0007669"/>
    <property type="project" value="InterPro"/>
</dbReference>
<dbReference type="Pfam" id="PF17681">
    <property type="entry name" value="GCP_N_terminal"/>
    <property type="match status" value="1"/>
</dbReference>
<dbReference type="FunCoup" id="A0A2J6SGQ7">
    <property type="interactions" value="670"/>
</dbReference>
<dbReference type="InterPro" id="IPR042241">
    <property type="entry name" value="GCP_C_sf"/>
</dbReference>